<dbReference type="RefSeq" id="WP_154458023.1">
    <property type="nucleotide sequence ID" value="NZ_VUMV01000004.1"/>
</dbReference>
<dbReference type="InterPro" id="IPR038763">
    <property type="entry name" value="DHH_sf"/>
</dbReference>
<evidence type="ECO:0000259" key="8">
    <source>
        <dbReference type="Pfam" id="PF17768"/>
    </source>
</evidence>
<dbReference type="Pfam" id="PF17768">
    <property type="entry name" value="RecJ_OB"/>
    <property type="match status" value="1"/>
</dbReference>
<dbReference type="InterPro" id="IPR001667">
    <property type="entry name" value="DDH_dom"/>
</dbReference>
<dbReference type="InterPro" id="IPR041122">
    <property type="entry name" value="RecJ_OB"/>
</dbReference>
<dbReference type="InterPro" id="IPR051673">
    <property type="entry name" value="SSDNA_exonuclease_RecJ"/>
</dbReference>
<dbReference type="Gene3D" id="3.90.1640.30">
    <property type="match status" value="1"/>
</dbReference>
<dbReference type="Proteomes" id="UP000466864">
    <property type="component" value="Unassembled WGS sequence"/>
</dbReference>
<comment type="caution">
    <text evidence="9">The sequence shown here is derived from an EMBL/GenBank/DDBJ whole genome shotgun (WGS) entry which is preliminary data.</text>
</comment>
<evidence type="ECO:0000256" key="4">
    <source>
        <dbReference type="ARBA" id="ARBA00022801"/>
    </source>
</evidence>
<feature type="domain" description="DDH" evidence="6">
    <location>
        <begin position="79"/>
        <end position="218"/>
    </location>
</feature>
<dbReference type="PANTHER" id="PTHR30255:SF2">
    <property type="entry name" value="SINGLE-STRANDED-DNA-SPECIFIC EXONUCLEASE RECJ"/>
    <property type="match status" value="1"/>
</dbReference>
<accession>A0A7X2TP05</accession>
<evidence type="ECO:0000256" key="3">
    <source>
        <dbReference type="ARBA" id="ARBA00022722"/>
    </source>
</evidence>
<evidence type="ECO:0000256" key="1">
    <source>
        <dbReference type="ARBA" id="ARBA00005915"/>
    </source>
</evidence>
<evidence type="ECO:0000259" key="7">
    <source>
        <dbReference type="Pfam" id="PF02272"/>
    </source>
</evidence>
<sequence length="573" mass="64023">MNEERWMVAAKKADFRKIAGQFHIDQVTARLIRNRDVIGEEAVEKYLHGGREDLYPPEAMKNLPEAAALLKQAVQEETRIRIIGDYDIDGIMSSCILLKALRGLGARVDVRIPERLRDGYGLNENLVRQAAADGIELLLTCDNGIAAADQIALAYRLGMRAVVTDHHEIPFRVDGDGKREYILPPAEAVIDPKRKDETYPFPGLCGAAVAWKLVDFLYRLCGRGDAAFGEFIEYVAIATVGDVMELKDENRILVREGLRALHRTQKPGLLELILQNQLEPENLDVYHIGFILGPCLNASGRLDTAARALRLMMAGTRQEAAPLAQELIELNASRKEMTVKGEEEAVHMVEESDLVHDRVLVVFMPDCHESLAGIIAGRLKEHFYRPSFVLTRTADGVKGSGRSIEAYSMYEELCRCSDLLTKFGGHPMAAGISLPEENVGLLRERLNRLCTLTQTDLTPKIVADMAMPFSYVSPSLIREMDLLKPFGNGNPKPLFAQRDLRPCSPRVFGKNRNVVKLQMADAGGRRFDAVYFGDGEEFVSYCRTHPALSVLYAPSIDTYMGRNTLQMTIRSYR</sequence>
<dbReference type="AlphaFoldDB" id="A0A7X2TP05"/>
<dbReference type="Gene3D" id="3.10.310.30">
    <property type="match status" value="1"/>
</dbReference>
<name>A0A7X2TP05_9FIRM</name>
<dbReference type="PANTHER" id="PTHR30255">
    <property type="entry name" value="SINGLE-STRANDED-DNA-SPECIFIC EXONUCLEASE RECJ"/>
    <property type="match status" value="1"/>
</dbReference>
<comment type="similarity">
    <text evidence="1">Belongs to the RecJ family.</text>
</comment>
<feature type="domain" description="DHHA1" evidence="7">
    <location>
        <begin position="358"/>
        <end position="450"/>
    </location>
</feature>
<keyword evidence="3" id="KW-0540">Nuclease</keyword>
<evidence type="ECO:0000313" key="9">
    <source>
        <dbReference type="EMBL" id="MST82120.1"/>
    </source>
</evidence>
<keyword evidence="10" id="KW-1185">Reference proteome</keyword>
<protein>
    <recommendedName>
        <fullName evidence="2">Single-stranded-DNA-specific exonuclease RecJ</fullName>
    </recommendedName>
</protein>
<dbReference type="Pfam" id="PF01368">
    <property type="entry name" value="DHH"/>
    <property type="match status" value="1"/>
</dbReference>
<keyword evidence="4" id="KW-0378">Hydrolase</keyword>
<dbReference type="SUPFAM" id="SSF64182">
    <property type="entry name" value="DHH phosphoesterases"/>
    <property type="match status" value="1"/>
</dbReference>
<dbReference type="GO" id="GO:0006281">
    <property type="term" value="P:DNA repair"/>
    <property type="evidence" value="ECO:0007669"/>
    <property type="project" value="InterPro"/>
</dbReference>
<evidence type="ECO:0000256" key="5">
    <source>
        <dbReference type="ARBA" id="ARBA00022839"/>
    </source>
</evidence>
<feature type="domain" description="RecJ OB" evidence="8">
    <location>
        <begin position="464"/>
        <end position="570"/>
    </location>
</feature>
<proteinExistence type="inferred from homology"/>
<reference evidence="9 10" key="1">
    <citation type="submission" date="2019-08" db="EMBL/GenBank/DDBJ databases">
        <title>In-depth cultivation of the pig gut microbiome towards novel bacterial diversity and tailored functional studies.</title>
        <authorList>
            <person name="Wylensek D."/>
            <person name="Hitch T.C.A."/>
            <person name="Clavel T."/>
        </authorList>
    </citation>
    <scope>NUCLEOTIDE SEQUENCE [LARGE SCALE GENOMIC DNA]</scope>
    <source>
        <strain evidence="9 10">Oil+RF-744-WCA-WT-13</strain>
    </source>
</reference>
<organism evidence="9 10">
    <name type="scientific">Bilifractor porci</name>
    <dbReference type="NCBI Taxonomy" id="2606636"/>
    <lineage>
        <taxon>Bacteria</taxon>
        <taxon>Bacillati</taxon>
        <taxon>Bacillota</taxon>
        <taxon>Clostridia</taxon>
        <taxon>Lachnospirales</taxon>
        <taxon>Lachnospiraceae</taxon>
        <taxon>Bilifractor</taxon>
    </lineage>
</organism>
<dbReference type="GO" id="GO:0006310">
    <property type="term" value="P:DNA recombination"/>
    <property type="evidence" value="ECO:0007669"/>
    <property type="project" value="InterPro"/>
</dbReference>
<evidence type="ECO:0000256" key="2">
    <source>
        <dbReference type="ARBA" id="ARBA00019841"/>
    </source>
</evidence>
<dbReference type="NCBIfam" id="TIGR00644">
    <property type="entry name" value="recJ"/>
    <property type="match status" value="1"/>
</dbReference>
<keyword evidence="5 9" id="KW-0269">Exonuclease</keyword>
<evidence type="ECO:0000259" key="6">
    <source>
        <dbReference type="Pfam" id="PF01368"/>
    </source>
</evidence>
<gene>
    <name evidence="9" type="primary">recJ</name>
    <name evidence="9" type="ORF">FYJ60_07315</name>
</gene>
<dbReference type="InterPro" id="IPR004610">
    <property type="entry name" value="RecJ"/>
</dbReference>
<evidence type="ECO:0000313" key="10">
    <source>
        <dbReference type="Proteomes" id="UP000466864"/>
    </source>
</evidence>
<dbReference type="InterPro" id="IPR003156">
    <property type="entry name" value="DHHA1_dom"/>
</dbReference>
<dbReference type="Pfam" id="PF02272">
    <property type="entry name" value="DHHA1"/>
    <property type="match status" value="1"/>
</dbReference>
<dbReference type="GO" id="GO:0003676">
    <property type="term" value="F:nucleic acid binding"/>
    <property type="evidence" value="ECO:0007669"/>
    <property type="project" value="InterPro"/>
</dbReference>
<dbReference type="GO" id="GO:0008409">
    <property type="term" value="F:5'-3' exonuclease activity"/>
    <property type="evidence" value="ECO:0007669"/>
    <property type="project" value="InterPro"/>
</dbReference>
<dbReference type="EMBL" id="VUMV01000004">
    <property type="protein sequence ID" value="MST82120.1"/>
    <property type="molecule type" value="Genomic_DNA"/>
</dbReference>